<reference evidence="5 6" key="1">
    <citation type="submission" date="2024-09" db="EMBL/GenBank/DDBJ databases">
        <authorList>
            <person name="Sun Q."/>
            <person name="Mori K."/>
        </authorList>
    </citation>
    <scope>NUCLEOTIDE SEQUENCE [LARGE SCALE GENOMIC DNA]</scope>
    <source>
        <strain evidence="5 6">ATCC 51272</strain>
    </source>
</reference>
<dbReference type="Gene3D" id="3.60.21.10">
    <property type="match status" value="1"/>
</dbReference>
<proteinExistence type="predicted"/>
<evidence type="ECO:0000256" key="2">
    <source>
        <dbReference type="ARBA" id="ARBA00022801"/>
    </source>
</evidence>
<dbReference type="InterPro" id="IPR051158">
    <property type="entry name" value="Metallophosphoesterase_sf"/>
</dbReference>
<protein>
    <submittedName>
        <fullName evidence="5">Metallophosphoesterase</fullName>
    </submittedName>
</protein>
<dbReference type="SUPFAM" id="SSF56300">
    <property type="entry name" value="Metallo-dependent phosphatases"/>
    <property type="match status" value="1"/>
</dbReference>
<keyword evidence="3" id="KW-1133">Transmembrane helix</keyword>
<dbReference type="RefSeq" id="WP_027952676.1">
    <property type="nucleotide sequence ID" value="NZ_JADU01000028.1"/>
</dbReference>
<feature type="transmembrane region" description="Helical" evidence="3">
    <location>
        <begin position="40"/>
        <end position="59"/>
    </location>
</feature>
<comment type="caution">
    <text evidence="5">The sequence shown here is derived from an EMBL/GenBank/DDBJ whole genome shotgun (WGS) entry which is preliminary data.</text>
</comment>
<keyword evidence="6" id="KW-1185">Reference proteome</keyword>
<dbReference type="EMBL" id="JBHLZF010000002">
    <property type="protein sequence ID" value="MFB9898703.1"/>
    <property type="molecule type" value="Genomic_DNA"/>
</dbReference>
<name>A0ABV5ZMU9_9BACT</name>
<evidence type="ECO:0000256" key="1">
    <source>
        <dbReference type="ARBA" id="ARBA00022723"/>
    </source>
</evidence>
<sequence length="321" mass="36128">MTLKLRHNTLMRLLFGGILYIGFPGLLFLLLWPLVGWCWALVPAGLLVALVTYGFFFGWRHIVVRSAKCVSPLLPRSFDGYRVVQLSDIHIGTFLRNRAFIDKMVRTVNALHPDVIVFTGDLVNVSADEVIPFQHALGQLHAPDGVYSIMGNHDYCEYGADRSDRNIARNQHVLRYLEEKIGWRLLMNEHVTIARGDGAEIAVIGVENISRPPFPDYGDLRKAMQGLPVGMFKILLSHDPSHWRRGVLHQTDIALTLSGHTHAGQIRIGRFSPARWAYNEWGGKYEEGGSMLYVSLGIGGTVPFRFGAWPEVNVITLRCEK</sequence>
<evidence type="ECO:0000313" key="6">
    <source>
        <dbReference type="Proteomes" id="UP001589688"/>
    </source>
</evidence>
<organism evidence="5 6">
    <name type="scientific">Hallella seregens ATCC 51272</name>
    <dbReference type="NCBI Taxonomy" id="1336250"/>
    <lineage>
        <taxon>Bacteria</taxon>
        <taxon>Pseudomonadati</taxon>
        <taxon>Bacteroidota</taxon>
        <taxon>Bacteroidia</taxon>
        <taxon>Bacteroidales</taxon>
        <taxon>Prevotellaceae</taxon>
        <taxon>Hallella</taxon>
    </lineage>
</organism>
<dbReference type="CDD" id="cd07385">
    <property type="entry name" value="MPP_YkuE_C"/>
    <property type="match status" value="1"/>
</dbReference>
<gene>
    <name evidence="5" type="ORF">ACFFK8_13125</name>
</gene>
<evidence type="ECO:0000313" key="5">
    <source>
        <dbReference type="EMBL" id="MFB9898703.1"/>
    </source>
</evidence>
<evidence type="ECO:0000259" key="4">
    <source>
        <dbReference type="Pfam" id="PF00149"/>
    </source>
</evidence>
<dbReference type="InterPro" id="IPR029052">
    <property type="entry name" value="Metallo-depent_PP-like"/>
</dbReference>
<feature type="transmembrane region" description="Helical" evidence="3">
    <location>
        <begin position="12"/>
        <end position="34"/>
    </location>
</feature>
<keyword evidence="2" id="KW-0378">Hydrolase</keyword>
<feature type="domain" description="Calcineurin-like phosphoesterase" evidence="4">
    <location>
        <begin position="82"/>
        <end position="263"/>
    </location>
</feature>
<dbReference type="PANTHER" id="PTHR31302:SF31">
    <property type="entry name" value="PHOSPHODIESTERASE YAEI"/>
    <property type="match status" value="1"/>
</dbReference>
<dbReference type="InterPro" id="IPR004843">
    <property type="entry name" value="Calcineurin-like_PHP"/>
</dbReference>
<keyword evidence="3" id="KW-0812">Transmembrane</keyword>
<keyword evidence="3" id="KW-0472">Membrane</keyword>
<dbReference type="Proteomes" id="UP001589688">
    <property type="component" value="Unassembled WGS sequence"/>
</dbReference>
<evidence type="ECO:0000256" key="3">
    <source>
        <dbReference type="SAM" id="Phobius"/>
    </source>
</evidence>
<accession>A0ABV5ZMU9</accession>
<dbReference type="PANTHER" id="PTHR31302">
    <property type="entry name" value="TRANSMEMBRANE PROTEIN WITH METALLOPHOSPHOESTERASE DOMAIN-RELATED"/>
    <property type="match status" value="1"/>
</dbReference>
<keyword evidence="1" id="KW-0479">Metal-binding</keyword>
<dbReference type="Pfam" id="PF00149">
    <property type="entry name" value="Metallophos"/>
    <property type="match status" value="1"/>
</dbReference>